<evidence type="ECO:0000313" key="1">
    <source>
        <dbReference type="EMBL" id="MBC3880095.1"/>
    </source>
</evidence>
<accession>A0A923KJW2</accession>
<dbReference type="Proteomes" id="UP000627446">
    <property type="component" value="Unassembled WGS sequence"/>
</dbReference>
<name>A0A923KJW2_9BURK</name>
<comment type="caution">
    <text evidence="1">The sequence shown here is derived from an EMBL/GenBank/DDBJ whole genome shotgun (WGS) entry which is preliminary data.</text>
</comment>
<dbReference type="RefSeq" id="WP_186915367.1">
    <property type="nucleotide sequence ID" value="NZ_JACOFZ010000001.1"/>
</dbReference>
<sequence length="422" mass="47980">MTEKRMYSEQAIALYDDRPFFETALRHGVRNAILTKAKLETIASEAPKGLVQIAEAFGSKYLRPEIELARKRIVNLASLYLLETSQGDLDIAAKLIRDNTFLTLSRGGSGLLKALFALPEYALLGREQKGRVEEFLEVWSLKDKPQEYRNLLAYRQINALEIEAGFWFGHSMDLTQTELQEEDVEACAVVRTAILKRLVGEPDSPIENQVEFATLIESLRKKPKAKEKKSPVFDVELGRQIILDGDIPGKFHELSLHILEEMQLRDFPLIADAKNSLDKLVFELKERYFICAHEMEDTSEYDALVSKEWAKLTKGKTDVDSLLTLFLCIAAEMPAKTSIPEKTAKSIVKKVREQGLDHERTVEWIKNTAPHEKQEGLLEDWSAFVEEANNYLLDDWDTNYSGALRFLSENCHIVKAASKAKT</sequence>
<gene>
    <name evidence="1" type="ORF">H8K36_01780</name>
</gene>
<protein>
    <submittedName>
        <fullName evidence="1">Uncharacterized protein</fullName>
    </submittedName>
</protein>
<reference evidence="1" key="1">
    <citation type="submission" date="2020-08" db="EMBL/GenBank/DDBJ databases">
        <title>Novel species isolated from subtropical streams in China.</title>
        <authorList>
            <person name="Lu H."/>
        </authorList>
    </citation>
    <scope>NUCLEOTIDE SEQUENCE</scope>
    <source>
        <strain evidence="1">LX22W</strain>
    </source>
</reference>
<keyword evidence="2" id="KW-1185">Reference proteome</keyword>
<dbReference type="EMBL" id="JACOFZ010000001">
    <property type="protein sequence ID" value="MBC3880095.1"/>
    <property type="molecule type" value="Genomic_DNA"/>
</dbReference>
<evidence type="ECO:0000313" key="2">
    <source>
        <dbReference type="Proteomes" id="UP000627446"/>
    </source>
</evidence>
<dbReference type="AlphaFoldDB" id="A0A923KJW2"/>
<proteinExistence type="predicted"/>
<organism evidence="1 2">
    <name type="scientific">Undibacterium nitidum</name>
    <dbReference type="NCBI Taxonomy" id="2762298"/>
    <lineage>
        <taxon>Bacteria</taxon>
        <taxon>Pseudomonadati</taxon>
        <taxon>Pseudomonadota</taxon>
        <taxon>Betaproteobacteria</taxon>
        <taxon>Burkholderiales</taxon>
        <taxon>Oxalobacteraceae</taxon>
        <taxon>Undibacterium</taxon>
    </lineage>
</organism>